<keyword evidence="1" id="KW-0732">Signal</keyword>
<keyword evidence="3" id="KW-1185">Reference proteome</keyword>
<proteinExistence type="predicted"/>
<dbReference type="OrthoDB" id="10325347at2759"/>
<comment type="caution">
    <text evidence="2">The sequence shown here is derived from an EMBL/GenBank/DDBJ whole genome shotgun (WGS) entry which is preliminary data.</text>
</comment>
<organism evidence="2 3">
    <name type="scientific">Paraphaeosphaeria minitans</name>
    <dbReference type="NCBI Taxonomy" id="565426"/>
    <lineage>
        <taxon>Eukaryota</taxon>
        <taxon>Fungi</taxon>
        <taxon>Dikarya</taxon>
        <taxon>Ascomycota</taxon>
        <taxon>Pezizomycotina</taxon>
        <taxon>Dothideomycetes</taxon>
        <taxon>Pleosporomycetidae</taxon>
        <taxon>Pleosporales</taxon>
        <taxon>Massarineae</taxon>
        <taxon>Didymosphaeriaceae</taxon>
        <taxon>Paraphaeosphaeria</taxon>
    </lineage>
</organism>
<dbReference type="Proteomes" id="UP000756921">
    <property type="component" value="Unassembled WGS sequence"/>
</dbReference>
<evidence type="ECO:0000313" key="3">
    <source>
        <dbReference type="Proteomes" id="UP000756921"/>
    </source>
</evidence>
<gene>
    <name evidence="2" type="ORF">PMIN01_09581</name>
</gene>
<evidence type="ECO:0000256" key="1">
    <source>
        <dbReference type="SAM" id="SignalP"/>
    </source>
</evidence>
<dbReference type="AlphaFoldDB" id="A0A9P6GCE9"/>
<reference evidence="2" key="1">
    <citation type="journal article" date="2020" name="Mol. Plant Microbe Interact.">
        <title>Genome Sequence of the Biocontrol Agent Coniothyrium minitans strain Conio (IMI 134523).</title>
        <authorList>
            <person name="Patel D."/>
            <person name="Shittu T.A."/>
            <person name="Baroncelli R."/>
            <person name="Muthumeenakshi S."/>
            <person name="Osborne T.H."/>
            <person name="Janganan T.K."/>
            <person name="Sreenivasaprasad S."/>
        </authorList>
    </citation>
    <scope>NUCLEOTIDE SEQUENCE</scope>
    <source>
        <strain evidence="2">Conio</strain>
    </source>
</reference>
<feature type="signal peptide" evidence="1">
    <location>
        <begin position="1"/>
        <end position="16"/>
    </location>
</feature>
<feature type="chain" id="PRO_5040349699" evidence="1">
    <location>
        <begin position="17"/>
        <end position="306"/>
    </location>
</feature>
<protein>
    <submittedName>
        <fullName evidence="2">Uncharacterized protein</fullName>
    </submittedName>
</protein>
<dbReference type="EMBL" id="WJXW01000010">
    <property type="protein sequence ID" value="KAF9732723.1"/>
    <property type="molecule type" value="Genomic_DNA"/>
</dbReference>
<evidence type="ECO:0000313" key="2">
    <source>
        <dbReference type="EMBL" id="KAF9732723.1"/>
    </source>
</evidence>
<sequence length="306" mass="34429">MRIFLSILVIVSVAFGAVIRKVDGDDSGLLELVPLNESSVLADYEVLFYEDPNFKGAGWGMVPIPNQPSSPDNAGQFCYFVDPGRVSSLKLVKQRNDRKFSCRFFRTTDACQHNIPALTLDWPANAERTSLGPELDNQINSALCWWTSNIKEEPPFKHGGVELHTRHQQESSAKAPHLVDIFTDPEFSGDYTWYMYVDMVKGKCQNSINSDTSSPWSSLKLNAVDLIYHCRFYEPLNCVQDGTTFYFDIQQAGGGSSVRDLRVTNDNKGKPWGNRLRSMKCVAGPWNGELEERAAITVYPVSLKRE</sequence>
<accession>A0A9P6GCE9</accession>
<name>A0A9P6GCE9_9PLEO</name>